<organism evidence="2 3">
    <name type="scientific">Racocetra fulgida</name>
    <dbReference type="NCBI Taxonomy" id="60492"/>
    <lineage>
        <taxon>Eukaryota</taxon>
        <taxon>Fungi</taxon>
        <taxon>Fungi incertae sedis</taxon>
        <taxon>Mucoromycota</taxon>
        <taxon>Glomeromycotina</taxon>
        <taxon>Glomeromycetes</taxon>
        <taxon>Diversisporales</taxon>
        <taxon>Gigasporaceae</taxon>
        <taxon>Racocetra</taxon>
    </lineage>
</organism>
<sequence length="54" mass="6206">NEIPTNDDAKEWYIKNYAPAKEGHQPMTTHKGLRQTSTPTPKNDDTNNHDAQER</sequence>
<evidence type="ECO:0000313" key="3">
    <source>
        <dbReference type="Proteomes" id="UP000789396"/>
    </source>
</evidence>
<keyword evidence="3" id="KW-1185">Reference proteome</keyword>
<protein>
    <submittedName>
        <fullName evidence="2">4857_t:CDS:1</fullName>
    </submittedName>
</protein>
<feature type="non-terminal residue" evidence="2">
    <location>
        <position position="1"/>
    </location>
</feature>
<gene>
    <name evidence="2" type="ORF">RFULGI_LOCUS13852</name>
</gene>
<dbReference type="EMBL" id="CAJVPZ010037950">
    <property type="protein sequence ID" value="CAG8754612.1"/>
    <property type="molecule type" value="Genomic_DNA"/>
</dbReference>
<name>A0A9N9IZ55_9GLOM</name>
<dbReference type="AlphaFoldDB" id="A0A9N9IZ55"/>
<evidence type="ECO:0000313" key="2">
    <source>
        <dbReference type="EMBL" id="CAG8754612.1"/>
    </source>
</evidence>
<reference evidence="2" key="1">
    <citation type="submission" date="2021-06" db="EMBL/GenBank/DDBJ databases">
        <authorList>
            <person name="Kallberg Y."/>
            <person name="Tangrot J."/>
            <person name="Rosling A."/>
        </authorList>
    </citation>
    <scope>NUCLEOTIDE SEQUENCE</scope>
    <source>
        <strain evidence="2">IN212</strain>
    </source>
</reference>
<proteinExistence type="predicted"/>
<dbReference type="Proteomes" id="UP000789396">
    <property type="component" value="Unassembled WGS sequence"/>
</dbReference>
<feature type="compositionally biased region" description="Basic and acidic residues" evidence="1">
    <location>
        <begin position="42"/>
        <end position="54"/>
    </location>
</feature>
<accession>A0A9N9IZ55</accession>
<comment type="caution">
    <text evidence="2">The sequence shown here is derived from an EMBL/GenBank/DDBJ whole genome shotgun (WGS) entry which is preliminary data.</text>
</comment>
<evidence type="ECO:0000256" key="1">
    <source>
        <dbReference type="SAM" id="MobiDB-lite"/>
    </source>
</evidence>
<feature type="region of interest" description="Disordered" evidence="1">
    <location>
        <begin position="18"/>
        <end position="54"/>
    </location>
</feature>